<dbReference type="EMBL" id="BQMJ01000017">
    <property type="protein sequence ID" value="GJQ10645.1"/>
    <property type="molecule type" value="Genomic_DNA"/>
</dbReference>
<protein>
    <recommendedName>
        <fullName evidence="8">Myb-like domain-containing protein</fullName>
    </recommendedName>
</protein>
<feature type="domain" description="Myb-like" evidence="8">
    <location>
        <begin position="119"/>
        <end position="169"/>
    </location>
</feature>
<dbReference type="PANTHER" id="PTHR12855">
    <property type="entry name" value="DNA METHYLTRANSFERASE 1-ASSOCIATED PROTEIN 1 FAMILY MEMBER"/>
    <property type="match status" value="1"/>
</dbReference>
<feature type="region of interest" description="Disordered" evidence="7">
    <location>
        <begin position="272"/>
        <end position="308"/>
    </location>
</feature>
<dbReference type="Gene3D" id="1.10.10.60">
    <property type="entry name" value="Homeodomain-like"/>
    <property type="match status" value="1"/>
</dbReference>
<feature type="coiled-coil region" evidence="6">
    <location>
        <begin position="206"/>
        <end position="253"/>
    </location>
</feature>
<keyword evidence="6" id="KW-0175">Coiled coil</keyword>
<evidence type="ECO:0000256" key="4">
    <source>
        <dbReference type="ARBA" id="ARBA00023163"/>
    </source>
</evidence>
<evidence type="ECO:0000256" key="3">
    <source>
        <dbReference type="ARBA" id="ARBA00023015"/>
    </source>
</evidence>
<dbReference type="SMART" id="SM00717">
    <property type="entry name" value="SANT"/>
    <property type="match status" value="1"/>
</dbReference>
<dbReference type="InterPro" id="IPR027109">
    <property type="entry name" value="Swc4/Dmap1"/>
</dbReference>
<dbReference type="OrthoDB" id="19740at2759"/>
<dbReference type="SUPFAM" id="SSF46689">
    <property type="entry name" value="Homeodomain-like"/>
    <property type="match status" value="1"/>
</dbReference>
<dbReference type="PANTHER" id="PTHR12855:SF10">
    <property type="entry name" value="DNA METHYLTRANSFERASE 1-ASSOCIATED PROTEIN 1"/>
    <property type="match status" value="1"/>
</dbReference>
<feature type="region of interest" description="Disordered" evidence="7">
    <location>
        <begin position="396"/>
        <end position="425"/>
    </location>
</feature>
<evidence type="ECO:0000256" key="1">
    <source>
        <dbReference type="ARBA" id="ARBA00004123"/>
    </source>
</evidence>
<keyword evidence="2" id="KW-0156">Chromatin regulator</keyword>
<comment type="caution">
    <text evidence="9">The sequence shown here is derived from an EMBL/GenBank/DDBJ whole genome shotgun (WGS) entry which is preliminary data.</text>
</comment>
<evidence type="ECO:0000256" key="7">
    <source>
        <dbReference type="SAM" id="MobiDB-lite"/>
    </source>
</evidence>
<dbReference type="InterPro" id="IPR009057">
    <property type="entry name" value="Homeodomain-like_sf"/>
</dbReference>
<sequence>MTQSLYNFSEGVETEDSVRNITREGRGTRSPIYGRDWTLLANSVSVFPSVPLGLYTDRPISHWNWKASPNTTREDKLELFHWSRSDKEEEDWISNFNKSAKILKYTDSEYEVVCQEANNDSSWSREETDLLFQLCEKYNLRFTVIYDRWPDERRSLEDLKNRYYSIARKLAEIRKFEPSAKNSVLFKQAQALIANPFDADYERRRKDQLEKAFQLSKKELDKEESTVREARQIEADRKRRAKERQRIQKLLAKGGDIRHPASVRLVHSIEYPSNQKEQSSNRHRHPQVGNASLSDKYDRKGNFPRRRYHPGVFERSSIIYTPISHSQRNIRRMEGFLEELGVGLRPMPTATVVEEFASLRLDILNYFEAEKALVRKEWDLHNLKVKLSKLRGEEPPPVPAILAESSRKQEDTVVTTSHRKRRKRL</sequence>
<dbReference type="GO" id="GO:0000812">
    <property type="term" value="C:Swr1 complex"/>
    <property type="evidence" value="ECO:0007669"/>
    <property type="project" value="TreeGrafter"/>
</dbReference>
<comment type="subcellular location">
    <subcellularLocation>
        <location evidence="1">Nucleus</location>
    </subcellularLocation>
</comment>
<reference evidence="9" key="1">
    <citation type="journal article" date="2022" name="Proc. Natl. Acad. Sci. U.S.A.">
        <title>Life cycle and functional genomics of the unicellular red alga Galdieria for elucidating algal and plant evolution and industrial use.</title>
        <authorList>
            <person name="Hirooka S."/>
            <person name="Itabashi T."/>
            <person name="Ichinose T.M."/>
            <person name="Onuma R."/>
            <person name="Fujiwara T."/>
            <person name="Yamashita S."/>
            <person name="Jong L.W."/>
            <person name="Tomita R."/>
            <person name="Iwane A.H."/>
            <person name="Miyagishima S.Y."/>
        </authorList>
    </citation>
    <scope>NUCLEOTIDE SEQUENCE</scope>
    <source>
        <strain evidence="9">NBRC 102759</strain>
    </source>
</reference>
<dbReference type="GO" id="GO:0000122">
    <property type="term" value="P:negative regulation of transcription by RNA polymerase II"/>
    <property type="evidence" value="ECO:0007669"/>
    <property type="project" value="TreeGrafter"/>
</dbReference>
<keyword evidence="3" id="KW-0805">Transcription regulation</keyword>
<dbReference type="GO" id="GO:0003714">
    <property type="term" value="F:transcription corepressor activity"/>
    <property type="evidence" value="ECO:0007669"/>
    <property type="project" value="TreeGrafter"/>
</dbReference>
<dbReference type="Pfam" id="PF05499">
    <property type="entry name" value="DMAP1"/>
    <property type="match status" value="1"/>
</dbReference>
<keyword evidence="5" id="KW-0539">Nucleus</keyword>
<name>A0A9C7UPL7_9RHOD</name>
<dbReference type="Proteomes" id="UP001061958">
    <property type="component" value="Unassembled WGS sequence"/>
</dbReference>
<dbReference type="AlphaFoldDB" id="A0A9C7UPL7"/>
<evidence type="ECO:0000256" key="6">
    <source>
        <dbReference type="SAM" id="Coils"/>
    </source>
</evidence>
<organism evidence="9 10">
    <name type="scientific">Galdieria partita</name>
    <dbReference type="NCBI Taxonomy" id="83374"/>
    <lineage>
        <taxon>Eukaryota</taxon>
        <taxon>Rhodophyta</taxon>
        <taxon>Bangiophyceae</taxon>
        <taxon>Galdieriales</taxon>
        <taxon>Galdieriaceae</taxon>
        <taxon>Galdieria</taxon>
    </lineage>
</organism>
<evidence type="ECO:0000313" key="9">
    <source>
        <dbReference type="EMBL" id="GJQ10645.1"/>
    </source>
</evidence>
<keyword evidence="4" id="KW-0804">Transcription</keyword>
<dbReference type="InterPro" id="IPR032563">
    <property type="entry name" value="DAMP1_SANT-like"/>
</dbReference>
<evidence type="ECO:0000259" key="8">
    <source>
        <dbReference type="SMART" id="SM00717"/>
    </source>
</evidence>
<gene>
    <name evidence="9" type="ORF">GpartN1_g2436.t1</name>
</gene>
<accession>A0A9C7UPL7</accession>
<keyword evidence="10" id="KW-1185">Reference proteome</keyword>
<proteinExistence type="predicted"/>
<reference evidence="9" key="2">
    <citation type="submission" date="2022-01" db="EMBL/GenBank/DDBJ databases">
        <authorList>
            <person name="Hirooka S."/>
            <person name="Miyagishima S.Y."/>
        </authorList>
    </citation>
    <scope>NUCLEOTIDE SEQUENCE</scope>
    <source>
        <strain evidence="9">NBRC 102759</strain>
    </source>
</reference>
<dbReference type="InterPro" id="IPR001005">
    <property type="entry name" value="SANT/Myb"/>
</dbReference>
<evidence type="ECO:0000256" key="5">
    <source>
        <dbReference type="ARBA" id="ARBA00023242"/>
    </source>
</evidence>
<evidence type="ECO:0000256" key="2">
    <source>
        <dbReference type="ARBA" id="ARBA00022853"/>
    </source>
</evidence>
<dbReference type="InterPro" id="IPR008468">
    <property type="entry name" value="DMAP1"/>
</dbReference>
<dbReference type="GO" id="GO:0035267">
    <property type="term" value="C:NuA4 histone acetyltransferase complex"/>
    <property type="evidence" value="ECO:0007669"/>
    <property type="project" value="InterPro"/>
</dbReference>
<dbReference type="GO" id="GO:0006338">
    <property type="term" value="P:chromatin remodeling"/>
    <property type="evidence" value="ECO:0007669"/>
    <property type="project" value="InterPro"/>
</dbReference>
<dbReference type="Pfam" id="PF16282">
    <property type="entry name" value="SANT_DAMP1_like"/>
    <property type="match status" value="1"/>
</dbReference>
<dbReference type="GO" id="GO:0006281">
    <property type="term" value="P:DNA repair"/>
    <property type="evidence" value="ECO:0007669"/>
    <property type="project" value="InterPro"/>
</dbReference>
<evidence type="ECO:0000313" key="10">
    <source>
        <dbReference type="Proteomes" id="UP001061958"/>
    </source>
</evidence>